<organism evidence="1 2">
    <name type="scientific">Moraxella lacunata</name>
    <dbReference type="NCBI Taxonomy" id="477"/>
    <lineage>
        <taxon>Bacteria</taxon>
        <taxon>Pseudomonadati</taxon>
        <taxon>Pseudomonadota</taxon>
        <taxon>Gammaproteobacteria</taxon>
        <taxon>Moraxellales</taxon>
        <taxon>Moraxellaceae</taxon>
        <taxon>Moraxella</taxon>
    </lineage>
</organism>
<sequence>MDLLIDQRYDVAEFSIPKRNLTSEEIDLAKVVFW</sequence>
<dbReference type="Proteomes" id="UP000254437">
    <property type="component" value="Unassembled WGS sequence"/>
</dbReference>
<dbReference type="AlphaFoldDB" id="A0A378TR70"/>
<dbReference type="EMBL" id="UGQU01000002">
    <property type="protein sequence ID" value="STZ63335.1"/>
    <property type="molecule type" value="Genomic_DNA"/>
</dbReference>
<evidence type="ECO:0000313" key="1">
    <source>
        <dbReference type="EMBL" id="STZ63335.1"/>
    </source>
</evidence>
<name>A0A378TR70_MORLA</name>
<protein>
    <submittedName>
        <fullName evidence="1">Uncharacterized protein</fullName>
    </submittedName>
</protein>
<gene>
    <name evidence="1" type="ORF">NCTC10359_01760</name>
</gene>
<proteinExistence type="predicted"/>
<evidence type="ECO:0000313" key="2">
    <source>
        <dbReference type="Proteomes" id="UP000254437"/>
    </source>
</evidence>
<reference evidence="1 2" key="1">
    <citation type="submission" date="2018-06" db="EMBL/GenBank/DDBJ databases">
        <authorList>
            <consortium name="Pathogen Informatics"/>
            <person name="Doyle S."/>
        </authorList>
    </citation>
    <scope>NUCLEOTIDE SEQUENCE [LARGE SCALE GENOMIC DNA]</scope>
    <source>
        <strain evidence="1 2">NCTC10359</strain>
    </source>
</reference>
<accession>A0A378TR70</accession>